<organism evidence="2 3">
    <name type="scientific">Chitinimonas taiwanensis DSM 18899</name>
    <dbReference type="NCBI Taxonomy" id="1121279"/>
    <lineage>
        <taxon>Bacteria</taxon>
        <taxon>Pseudomonadati</taxon>
        <taxon>Pseudomonadota</taxon>
        <taxon>Betaproteobacteria</taxon>
        <taxon>Neisseriales</taxon>
        <taxon>Chitinibacteraceae</taxon>
        <taxon>Chitinimonas</taxon>
    </lineage>
</organism>
<evidence type="ECO:0000313" key="3">
    <source>
        <dbReference type="Proteomes" id="UP000186513"/>
    </source>
</evidence>
<dbReference type="STRING" id="1121279.SAMN02745887_02591"/>
<dbReference type="Gene3D" id="1.20.1290.10">
    <property type="entry name" value="AhpD-like"/>
    <property type="match status" value="1"/>
</dbReference>
<dbReference type="SUPFAM" id="SSF69118">
    <property type="entry name" value="AhpD-like"/>
    <property type="match status" value="1"/>
</dbReference>
<reference evidence="2 3" key="1">
    <citation type="submission" date="2016-11" db="EMBL/GenBank/DDBJ databases">
        <authorList>
            <person name="Jaros S."/>
            <person name="Januszkiewicz K."/>
            <person name="Wedrychowicz H."/>
        </authorList>
    </citation>
    <scope>NUCLEOTIDE SEQUENCE [LARGE SCALE GENOMIC DNA]</scope>
    <source>
        <strain evidence="2 3">DSM 18899</strain>
    </source>
</reference>
<proteinExistence type="predicted"/>
<protein>
    <submittedName>
        <fullName evidence="2">4-carboxymuconolactone decarboxylase</fullName>
    </submittedName>
</protein>
<dbReference type="PANTHER" id="PTHR33570">
    <property type="entry name" value="4-CARBOXYMUCONOLACTONE DECARBOXYLASE FAMILY PROTEIN"/>
    <property type="match status" value="1"/>
</dbReference>
<keyword evidence="3" id="KW-1185">Reference proteome</keyword>
<sequence length="154" mass="16629">MRADLYNPKGYVALRRVLQSGASMSEPKTPSAQFEQGLAMRRQVMGDAFVDKAFAEADAFTLPLQEFVTEQAWGTVWQRGVLDLKTRSLLTLGMLAALGRSQELKGHVRGALNNGASVAEIQEALLHSAVYAGVPLCVDAFRAAREVIAAHEAG</sequence>
<dbReference type="InterPro" id="IPR029032">
    <property type="entry name" value="AhpD-like"/>
</dbReference>
<feature type="domain" description="Carboxymuconolactone decarboxylase-like" evidence="1">
    <location>
        <begin position="64"/>
        <end position="146"/>
    </location>
</feature>
<dbReference type="AlphaFoldDB" id="A0A1K2HML3"/>
<dbReference type="Proteomes" id="UP000186513">
    <property type="component" value="Unassembled WGS sequence"/>
</dbReference>
<dbReference type="PANTHER" id="PTHR33570:SF2">
    <property type="entry name" value="CARBOXYMUCONOLACTONE DECARBOXYLASE-LIKE DOMAIN-CONTAINING PROTEIN"/>
    <property type="match status" value="1"/>
</dbReference>
<evidence type="ECO:0000259" key="1">
    <source>
        <dbReference type="Pfam" id="PF02627"/>
    </source>
</evidence>
<dbReference type="InterPro" id="IPR052512">
    <property type="entry name" value="4CMD/NDH-1_regulator"/>
</dbReference>
<dbReference type="EMBL" id="FPKR01000010">
    <property type="protein sequence ID" value="SFZ77793.1"/>
    <property type="molecule type" value="Genomic_DNA"/>
</dbReference>
<dbReference type="Pfam" id="PF02627">
    <property type="entry name" value="CMD"/>
    <property type="match status" value="1"/>
</dbReference>
<accession>A0A1K2HML3</accession>
<name>A0A1K2HML3_9NEIS</name>
<dbReference type="GO" id="GO:0051920">
    <property type="term" value="F:peroxiredoxin activity"/>
    <property type="evidence" value="ECO:0007669"/>
    <property type="project" value="InterPro"/>
</dbReference>
<evidence type="ECO:0000313" key="2">
    <source>
        <dbReference type="EMBL" id="SFZ77793.1"/>
    </source>
</evidence>
<gene>
    <name evidence="2" type="ORF">SAMN02745887_02591</name>
</gene>
<dbReference type="InterPro" id="IPR003779">
    <property type="entry name" value="CMD-like"/>
</dbReference>